<gene>
    <name evidence="2" type="ORF">G4D63_06985</name>
</gene>
<dbReference type="Proteomes" id="UP000481043">
    <property type="component" value="Unassembled WGS sequence"/>
</dbReference>
<name>A0A6M0Q527_9BACI</name>
<reference evidence="2 3" key="1">
    <citation type="submission" date="2020-02" db="EMBL/GenBank/DDBJ databases">
        <title>Bacillus aquiflavi sp. nov., isolated from yellow water of strong flavor Chinese baijiu in Yibin region of China.</title>
        <authorList>
            <person name="Xie J."/>
        </authorList>
    </citation>
    <scope>NUCLEOTIDE SEQUENCE [LARGE SCALE GENOMIC DNA]</scope>
    <source>
        <strain evidence="2 3">SA4</strain>
    </source>
</reference>
<protein>
    <submittedName>
        <fullName evidence="2">Uncharacterized protein</fullName>
    </submittedName>
</protein>
<keyword evidence="1" id="KW-0472">Membrane</keyword>
<dbReference type="RefSeq" id="WP_163178936.1">
    <property type="nucleotide sequence ID" value="NZ_JAAIWM010000002.1"/>
</dbReference>
<sequence>MRWYKYLFIFFLFLSVALIVSFLFERDVVNNSKEAFSEKKAPVVEIKDSKSEEETKDKIEENNGRLDQVNYKGELYRDAETHYYLFTTTKDGKIQVEWGENTIGSDFIITTQNWESVYYNGDLLPAGNYMFVITTNPAETSSDSNIVTYDFNVLGLTFCEPPDPTLPSLTVESPVEVVNRLGEGEHTVTFQGKTDGTEARFGKFTKSDLPDTVINNSFHEEISFTTSSPAYSAYRITVINKAGNRINRNYEFLYPSGKQE</sequence>
<evidence type="ECO:0000256" key="1">
    <source>
        <dbReference type="SAM" id="Phobius"/>
    </source>
</evidence>
<keyword evidence="1" id="KW-0812">Transmembrane</keyword>
<organism evidence="2 3">
    <name type="scientific">Bacillus mesophilus</name>
    <dbReference type="NCBI Taxonomy" id="1808955"/>
    <lineage>
        <taxon>Bacteria</taxon>
        <taxon>Bacillati</taxon>
        <taxon>Bacillota</taxon>
        <taxon>Bacilli</taxon>
        <taxon>Bacillales</taxon>
        <taxon>Bacillaceae</taxon>
        <taxon>Bacillus</taxon>
    </lineage>
</organism>
<dbReference type="AlphaFoldDB" id="A0A6M0Q527"/>
<keyword evidence="3" id="KW-1185">Reference proteome</keyword>
<dbReference type="EMBL" id="JAAIWM010000002">
    <property type="protein sequence ID" value="NEY71487.1"/>
    <property type="molecule type" value="Genomic_DNA"/>
</dbReference>
<evidence type="ECO:0000313" key="2">
    <source>
        <dbReference type="EMBL" id="NEY71487.1"/>
    </source>
</evidence>
<keyword evidence="1" id="KW-1133">Transmembrane helix</keyword>
<comment type="caution">
    <text evidence="2">The sequence shown here is derived from an EMBL/GenBank/DDBJ whole genome shotgun (WGS) entry which is preliminary data.</text>
</comment>
<evidence type="ECO:0000313" key="3">
    <source>
        <dbReference type="Proteomes" id="UP000481043"/>
    </source>
</evidence>
<accession>A0A6M0Q527</accession>
<feature type="transmembrane region" description="Helical" evidence="1">
    <location>
        <begin position="6"/>
        <end position="24"/>
    </location>
</feature>
<proteinExistence type="predicted"/>